<dbReference type="Pfam" id="PF03803">
    <property type="entry name" value="Scramblase"/>
    <property type="match status" value="1"/>
</dbReference>
<evidence type="ECO:0000313" key="5">
    <source>
        <dbReference type="Proteomes" id="UP001642483"/>
    </source>
</evidence>
<comment type="similarity">
    <text evidence="1 2">Belongs to the phospholipid scramblase family.</text>
</comment>
<comment type="function">
    <text evidence="2">May mediate accelerated ATP-independent bidirectional transbilayer migration of phospholipids upon binding calcium ions that results in a loss of phospholipid asymmetry in the plasma membrane.</text>
</comment>
<keyword evidence="2" id="KW-0564">Palmitate</keyword>
<organism evidence="4 5">
    <name type="scientific">Clavelina lepadiformis</name>
    <name type="common">Light-bulb sea squirt</name>
    <name type="synonym">Ascidia lepadiformis</name>
    <dbReference type="NCBI Taxonomy" id="159417"/>
    <lineage>
        <taxon>Eukaryota</taxon>
        <taxon>Metazoa</taxon>
        <taxon>Chordata</taxon>
        <taxon>Tunicata</taxon>
        <taxon>Ascidiacea</taxon>
        <taxon>Aplousobranchia</taxon>
        <taxon>Clavelinidae</taxon>
        <taxon>Clavelina</taxon>
    </lineage>
</organism>
<reference evidence="4 5" key="1">
    <citation type="submission" date="2024-02" db="EMBL/GenBank/DDBJ databases">
        <authorList>
            <person name="Daric V."/>
            <person name="Darras S."/>
        </authorList>
    </citation>
    <scope>NUCLEOTIDE SEQUENCE [LARGE SCALE GENOMIC DNA]</scope>
</reference>
<proteinExistence type="inferred from homology"/>
<keyword evidence="5" id="KW-1185">Reference proteome</keyword>
<evidence type="ECO:0000256" key="2">
    <source>
        <dbReference type="RuleBase" id="RU363116"/>
    </source>
</evidence>
<accession>A0ABP0F5D7</accession>
<sequence>MAANRNQILPTPSGFDTTQFGGQSQPVQNQWMAMPSNVPGCPPGLEYLSQLDQLLVHQQVELFEALTSVETKNKYAIKNGAGQQCYYAYEESDLCMRICCKSNRGFMMHIVDNAGQEVIRLNRPFKCCAGCCWCANSDGCAFTIDVEAPVGTVIGQIRQSQSFWKPHYDIIDDMGKTIFKIKGPCCVCQGVCCSCEFPFDIYPGDYTQAPVGKIAKLWSGFAKEMFTNATNFSVQYLQETDIEEKHEMKHTEASGDSFSGYEESSSTLEQFTQKELNYLIRAGADERICKGFR</sequence>
<evidence type="ECO:0000256" key="3">
    <source>
        <dbReference type="SAM" id="MobiDB-lite"/>
    </source>
</evidence>
<keyword evidence="2" id="KW-0106">Calcium</keyword>
<feature type="region of interest" description="Disordered" evidence="3">
    <location>
        <begin position="1"/>
        <end position="21"/>
    </location>
</feature>
<gene>
    <name evidence="4" type="ORF">CVLEPA_LOCUS3260</name>
</gene>
<dbReference type="PANTHER" id="PTHR23248">
    <property type="entry name" value="PHOSPHOLIPID SCRAMBLASE-RELATED"/>
    <property type="match status" value="1"/>
</dbReference>
<keyword evidence="2" id="KW-0449">Lipoprotein</keyword>
<evidence type="ECO:0000313" key="4">
    <source>
        <dbReference type="EMBL" id="CAK8673462.1"/>
    </source>
</evidence>
<name>A0ABP0F5D7_CLALP</name>
<dbReference type="Proteomes" id="UP001642483">
    <property type="component" value="Unassembled WGS sequence"/>
</dbReference>
<protein>
    <recommendedName>
        <fullName evidence="2">Phospholipid scramblase</fullName>
    </recommendedName>
</protein>
<dbReference type="EMBL" id="CAWYQH010000002">
    <property type="protein sequence ID" value="CAK8673462.1"/>
    <property type="molecule type" value="Genomic_DNA"/>
</dbReference>
<evidence type="ECO:0000256" key="1">
    <source>
        <dbReference type="ARBA" id="ARBA00005350"/>
    </source>
</evidence>
<comment type="cofactor">
    <cofactor evidence="2">
        <name>Ca(2+)</name>
        <dbReference type="ChEBI" id="CHEBI:29108"/>
    </cofactor>
</comment>
<dbReference type="InterPro" id="IPR005552">
    <property type="entry name" value="Scramblase"/>
</dbReference>
<comment type="caution">
    <text evidence="4">The sequence shown here is derived from an EMBL/GenBank/DDBJ whole genome shotgun (WGS) entry which is preliminary data.</text>
</comment>
<dbReference type="PANTHER" id="PTHR23248:SF63">
    <property type="entry name" value="PHOSPHOLIPID SCRAMBLASE"/>
    <property type="match status" value="1"/>
</dbReference>